<keyword evidence="3" id="KW-1185">Reference proteome</keyword>
<feature type="compositionally biased region" description="Polar residues" evidence="1">
    <location>
        <begin position="39"/>
        <end position="51"/>
    </location>
</feature>
<feature type="region of interest" description="Disordered" evidence="1">
    <location>
        <begin position="1"/>
        <end position="94"/>
    </location>
</feature>
<feature type="compositionally biased region" description="Basic residues" evidence="1">
    <location>
        <begin position="83"/>
        <end position="94"/>
    </location>
</feature>
<name>A0A9W9Q005_9EURO</name>
<proteinExistence type="predicted"/>
<accession>A0A9W9Q005</accession>
<evidence type="ECO:0000313" key="3">
    <source>
        <dbReference type="Proteomes" id="UP001147746"/>
    </source>
</evidence>
<protein>
    <submittedName>
        <fullName evidence="2">Uncharacterized protein</fullName>
    </submittedName>
</protein>
<reference evidence="2" key="2">
    <citation type="journal article" date="2023" name="IMA Fungus">
        <title>Comparative genomic study of the Penicillium genus elucidates a diverse pangenome and 15 lateral gene transfer events.</title>
        <authorList>
            <person name="Petersen C."/>
            <person name="Sorensen T."/>
            <person name="Nielsen M.R."/>
            <person name="Sondergaard T.E."/>
            <person name="Sorensen J.L."/>
            <person name="Fitzpatrick D.A."/>
            <person name="Frisvad J.C."/>
            <person name="Nielsen K.L."/>
        </authorList>
    </citation>
    <scope>NUCLEOTIDE SEQUENCE</scope>
    <source>
        <strain evidence="2">IBT 21472</strain>
    </source>
</reference>
<sequence length="115" mass="13163">MSSIHELEPISDNEEEGCETEDTPEGDTDESDNETEENLSVTRPVAQNRQAGQKRRRKKTSEALDDADDGLPLPEMPIDQKTQRRSGRVRKKPKLPKGFEIDKLYCESFREEIES</sequence>
<comment type="caution">
    <text evidence="2">The sequence shown here is derived from an EMBL/GenBank/DDBJ whole genome shotgun (WGS) entry which is preliminary data.</text>
</comment>
<organism evidence="2 3">
    <name type="scientific">Penicillium atrosanguineum</name>
    <dbReference type="NCBI Taxonomy" id="1132637"/>
    <lineage>
        <taxon>Eukaryota</taxon>
        <taxon>Fungi</taxon>
        <taxon>Dikarya</taxon>
        <taxon>Ascomycota</taxon>
        <taxon>Pezizomycotina</taxon>
        <taxon>Eurotiomycetes</taxon>
        <taxon>Eurotiomycetidae</taxon>
        <taxon>Eurotiales</taxon>
        <taxon>Aspergillaceae</taxon>
        <taxon>Penicillium</taxon>
    </lineage>
</organism>
<evidence type="ECO:0000313" key="2">
    <source>
        <dbReference type="EMBL" id="KAJ5318350.1"/>
    </source>
</evidence>
<dbReference type="AlphaFoldDB" id="A0A9W9Q005"/>
<reference evidence="2" key="1">
    <citation type="submission" date="2022-12" db="EMBL/GenBank/DDBJ databases">
        <authorList>
            <person name="Petersen C."/>
        </authorList>
    </citation>
    <scope>NUCLEOTIDE SEQUENCE</scope>
    <source>
        <strain evidence="2">IBT 21472</strain>
    </source>
</reference>
<dbReference type="Proteomes" id="UP001147746">
    <property type="component" value="Unassembled WGS sequence"/>
</dbReference>
<evidence type="ECO:0000256" key="1">
    <source>
        <dbReference type="SAM" id="MobiDB-lite"/>
    </source>
</evidence>
<gene>
    <name evidence="2" type="ORF">N7476_004770</name>
</gene>
<feature type="compositionally biased region" description="Acidic residues" evidence="1">
    <location>
        <begin position="9"/>
        <end position="37"/>
    </location>
</feature>
<dbReference type="EMBL" id="JAPZBO010000004">
    <property type="protein sequence ID" value="KAJ5318350.1"/>
    <property type="molecule type" value="Genomic_DNA"/>
</dbReference>